<organism evidence="2 3">
    <name type="scientific">Mya arenaria</name>
    <name type="common">Soft-shell clam</name>
    <dbReference type="NCBI Taxonomy" id="6604"/>
    <lineage>
        <taxon>Eukaryota</taxon>
        <taxon>Metazoa</taxon>
        <taxon>Spiralia</taxon>
        <taxon>Lophotrochozoa</taxon>
        <taxon>Mollusca</taxon>
        <taxon>Bivalvia</taxon>
        <taxon>Autobranchia</taxon>
        <taxon>Heteroconchia</taxon>
        <taxon>Euheterodonta</taxon>
        <taxon>Imparidentia</taxon>
        <taxon>Neoheterodontei</taxon>
        <taxon>Myida</taxon>
        <taxon>Myoidea</taxon>
        <taxon>Myidae</taxon>
        <taxon>Mya</taxon>
    </lineage>
</organism>
<reference evidence="2" key="1">
    <citation type="submission" date="2022-11" db="EMBL/GenBank/DDBJ databases">
        <title>Centuries of genome instability and evolution in soft-shell clam transmissible cancer (bioRxiv).</title>
        <authorList>
            <person name="Hart S.F.M."/>
            <person name="Yonemitsu M.A."/>
            <person name="Giersch R.M."/>
            <person name="Beal B.F."/>
            <person name="Arriagada G."/>
            <person name="Davis B.W."/>
            <person name="Ostrander E.A."/>
            <person name="Goff S.P."/>
            <person name="Metzger M.J."/>
        </authorList>
    </citation>
    <scope>NUCLEOTIDE SEQUENCE</scope>
    <source>
        <strain evidence="2">MELC-2E11</strain>
        <tissue evidence="2">Siphon/mantle</tissue>
    </source>
</reference>
<gene>
    <name evidence="2" type="ORF">MAR_010444</name>
</gene>
<sequence>MDVTGQTLQATMSSNTDRLENRLRHIRQEMAARERRQREEAERRQMTVLKNLRENHRRGEMLKRRWHQRDRMRRQLIADRDTQRRLQTELKCMSTWNARKAAQSAMISRDQRILEQDDAARADNIAKRDQLTSRQRDLMGS</sequence>
<dbReference type="EMBL" id="CP111015">
    <property type="protein sequence ID" value="WAR03886.1"/>
    <property type="molecule type" value="Genomic_DNA"/>
</dbReference>
<evidence type="ECO:0000313" key="3">
    <source>
        <dbReference type="Proteomes" id="UP001164746"/>
    </source>
</evidence>
<dbReference type="Proteomes" id="UP001164746">
    <property type="component" value="Chromosome 4"/>
</dbReference>
<feature type="region of interest" description="Disordered" evidence="1">
    <location>
        <begin position="32"/>
        <end position="56"/>
    </location>
</feature>
<feature type="non-terminal residue" evidence="2">
    <location>
        <position position="1"/>
    </location>
</feature>
<protein>
    <submittedName>
        <fullName evidence="2">Uncharacterized protein</fullName>
    </submittedName>
</protein>
<name>A0ABY7E5R1_MYAAR</name>
<accession>A0ABY7E5R1</accession>
<keyword evidence="3" id="KW-1185">Reference proteome</keyword>
<evidence type="ECO:0000313" key="2">
    <source>
        <dbReference type="EMBL" id="WAR03886.1"/>
    </source>
</evidence>
<evidence type="ECO:0000256" key="1">
    <source>
        <dbReference type="SAM" id="MobiDB-lite"/>
    </source>
</evidence>
<proteinExistence type="predicted"/>